<dbReference type="AlphaFoldDB" id="A0A4Z1KGW4"/>
<dbReference type="PANTHER" id="PTHR21310:SF56">
    <property type="entry name" value="AMINOGLYCOSIDE PHOSPHOTRANSFERASE DOMAIN-CONTAINING PROTEIN"/>
    <property type="match status" value="1"/>
</dbReference>
<reference evidence="2 3" key="1">
    <citation type="submission" date="2017-12" db="EMBL/GenBank/DDBJ databases">
        <title>Comparative genomics of Botrytis spp.</title>
        <authorList>
            <person name="Valero-Jimenez C.A."/>
            <person name="Tapia P."/>
            <person name="Veloso J."/>
            <person name="Silva-Moreno E."/>
            <person name="Staats M."/>
            <person name="Valdes J.H."/>
            <person name="Van Kan J.A.L."/>
        </authorList>
    </citation>
    <scope>NUCLEOTIDE SEQUENCE [LARGE SCALE GENOMIC DNA]</scope>
    <source>
        <strain evidence="2 3">MUCL3349</strain>
    </source>
</reference>
<protein>
    <recommendedName>
        <fullName evidence="1">Aminoglycoside phosphotransferase domain-containing protein</fullName>
    </recommendedName>
</protein>
<sequence>MANAALPLIGIKNGSKNSFPPKSVEDTRKMIEQLCIDINFGHKVKKMDIFVGGNNTAILFTCLPLKATTEDQRVACVLRTSLKNHFRGNPPVDYCMKSEVSLTDYFRQKKNLPIPIVLAWDCTYTNTIKCPYSLLEQVKGETLEFEYYNLNQGLLYKSPRNARVERRCLYTRCIAVFVAAMDKTELPGYGFFVAAASMPNKGTKVEVDFQLSRDTIDGVKIPSEPNFLNWVNNILNAQMQRASDIFLKVSPVETWKIQKLRTIGSQMAEKGLLTDEPAVLWHADFYPRNIMVESPRNRAILTGVIDWDEARAFPRLVSRKPSSWLWSMAESPLLPEESDTIAAAFYDQMEMLRPGYKDDACLPSRKAVRALCMYAVFGVNFQHHLEVSFDNLVGYWEDVMRKGSQRLEIFKMSSALARNPHVELFPLINAPGHDRFGEHSSPEQIVRMIPFPSQLSSSDCERLLNGLLSEHGHPETATYCGFKEGRNNSLVVFTCQATPFYALLKYCIRTPRYISFSQKRQYPIYQPVKFLVALTRHFGVQGVGLPIPNILFYDSGFENAISCPYVVMQMISGTTLEKLYQTIQRSPDFFPFVLQYCQLAREIAYFVAKKESVKIPGYGVLRNVTDTEIWNREDPNARYDLAVDELNIAGAEMPKFGFRSFISRLVGKELQRHFDLQAMGQRYQGIKLGIVWMEMFVKHMFSDQDSTLWHPDFHPRNILIVRHGNHVRLSGVIDWDNALALPRIMTREPPSFLWNQPGVLTQQEADAVKQAFDETIEQLVPGYTEDAYSRPRVLTRALGMYLLYGPQWKHYGEISFDEFLLECERFFGPDLQFPII</sequence>
<comment type="caution">
    <text evidence="2">The sequence shown here is derived from an EMBL/GenBank/DDBJ whole genome shotgun (WGS) entry which is preliminary data.</text>
</comment>
<feature type="domain" description="Aminoglycoside phosphotransferase" evidence="1">
    <location>
        <begin position="269"/>
        <end position="312"/>
    </location>
</feature>
<dbReference type="InterPro" id="IPR002575">
    <property type="entry name" value="Aminoglycoside_PTrfase"/>
</dbReference>
<dbReference type="EMBL" id="PQXO01000464">
    <property type="protein sequence ID" value="TGO84790.1"/>
    <property type="molecule type" value="Genomic_DNA"/>
</dbReference>
<evidence type="ECO:0000259" key="1">
    <source>
        <dbReference type="Pfam" id="PF01636"/>
    </source>
</evidence>
<organism evidence="2 3">
    <name type="scientific">Botrytis porri</name>
    <dbReference type="NCBI Taxonomy" id="87229"/>
    <lineage>
        <taxon>Eukaryota</taxon>
        <taxon>Fungi</taxon>
        <taxon>Dikarya</taxon>
        <taxon>Ascomycota</taxon>
        <taxon>Pezizomycotina</taxon>
        <taxon>Leotiomycetes</taxon>
        <taxon>Helotiales</taxon>
        <taxon>Sclerotiniaceae</taxon>
        <taxon>Botrytis</taxon>
    </lineage>
</organism>
<dbReference type="SUPFAM" id="SSF56112">
    <property type="entry name" value="Protein kinase-like (PK-like)"/>
    <property type="match status" value="2"/>
</dbReference>
<dbReference type="InterPro" id="IPR011009">
    <property type="entry name" value="Kinase-like_dom_sf"/>
</dbReference>
<dbReference type="Pfam" id="PF01636">
    <property type="entry name" value="APH"/>
    <property type="match status" value="2"/>
</dbReference>
<dbReference type="Proteomes" id="UP000297280">
    <property type="component" value="Unassembled WGS sequence"/>
</dbReference>
<feature type="domain" description="Aminoglycoside phosphotransferase" evidence="1">
    <location>
        <begin position="676"/>
        <end position="739"/>
    </location>
</feature>
<keyword evidence="3" id="KW-1185">Reference proteome</keyword>
<proteinExistence type="predicted"/>
<dbReference type="Gene3D" id="3.90.1200.10">
    <property type="match status" value="2"/>
</dbReference>
<dbReference type="PANTHER" id="PTHR21310">
    <property type="entry name" value="AMINOGLYCOSIDE PHOSPHOTRANSFERASE-RELATED-RELATED"/>
    <property type="match status" value="1"/>
</dbReference>
<gene>
    <name evidence="2" type="ORF">BPOR_0465g00040</name>
</gene>
<evidence type="ECO:0000313" key="2">
    <source>
        <dbReference type="EMBL" id="TGO84790.1"/>
    </source>
</evidence>
<dbReference type="InterPro" id="IPR051678">
    <property type="entry name" value="AGP_Transferase"/>
</dbReference>
<evidence type="ECO:0000313" key="3">
    <source>
        <dbReference type="Proteomes" id="UP000297280"/>
    </source>
</evidence>
<accession>A0A4Z1KGW4</accession>
<name>A0A4Z1KGW4_9HELO</name>